<evidence type="ECO:0000256" key="1">
    <source>
        <dbReference type="SAM" id="MobiDB-lite"/>
    </source>
</evidence>
<dbReference type="RefSeq" id="WP_163462835.1">
    <property type="nucleotide sequence ID" value="NZ_JAAAMG010000006.1"/>
</dbReference>
<feature type="compositionally biased region" description="Basic and acidic residues" evidence="1">
    <location>
        <begin position="65"/>
        <end position="86"/>
    </location>
</feature>
<gene>
    <name evidence="2" type="ORF">GTK09_09055</name>
</gene>
<dbReference type="Proteomes" id="UP000469011">
    <property type="component" value="Unassembled WGS sequence"/>
</dbReference>
<accession>A0A6N9T300</accession>
<evidence type="ECO:0000313" key="3">
    <source>
        <dbReference type="Proteomes" id="UP000469011"/>
    </source>
</evidence>
<evidence type="ECO:0008006" key="4">
    <source>
        <dbReference type="Google" id="ProtNLM"/>
    </source>
</evidence>
<evidence type="ECO:0000313" key="2">
    <source>
        <dbReference type="EMBL" id="NDW04575.1"/>
    </source>
</evidence>
<proteinExistence type="predicted"/>
<reference evidence="2 3" key="1">
    <citation type="submission" date="2020-01" db="EMBL/GenBank/DDBJ databases">
        <title>Jiella pacifica sp. nov.</title>
        <authorList>
            <person name="Xue Z."/>
            <person name="Zhu S."/>
            <person name="Chen J."/>
            <person name="Yang J."/>
        </authorList>
    </citation>
    <scope>NUCLEOTIDE SEQUENCE [LARGE SCALE GENOMIC DNA]</scope>
    <source>
        <strain evidence="2 3">40Bstr34</strain>
    </source>
</reference>
<dbReference type="EMBL" id="JAAAMG010000006">
    <property type="protein sequence ID" value="NDW04575.1"/>
    <property type="molecule type" value="Genomic_DNA"/>
</dbReference>
<protein>
    <recommendedName>
        <fullName evidence="4">RHH-type transcriptional regulator, rel operon repressor / antitoxin RelB</fullName>
    </recommendedName>
</protein>
<name>A0A6N9T300_9HYPH</name>
<keyword evidence="3" id="KW-1185">Reference proteome</keyword>
<organism evidence="2 3">
    <name type="scientific">Jiella pacifica</name>
    <dbReference type="NCBI Taxonomy" id="2696469"/>
    <lineage>
        <taxon>Bacteria</taxon>
        <taxon>Pseudomonadati</taxon>
        <taxon>Pseudomonadota</taxon>
        <taxon>Alphaproteobacteria</taxon>
        <taxon>Hyphomicrobiales</taxon>
        <taxon>Aurantimonadaceae</taxon>
        <taxon>Jiella</taxon>
    </lineage>
</organism>
<sequence>MAAEKLTITLQGSAAKMLRALCEASGHPPEVYLEVMLKDHFDAEMAEIRELQERLQNAEAGNVIPHEEAREQLRRTIARASRDAAE</sequence>
<comment type="caution">
    <text evidence="2">The sequence shown here is derived from an EMBL/GenBank/DDBJ whole genome shotgun (WGS) entry which is preliminary data.</text>
</comment>
<feature type="region of interest" description="Disordered" evidence="1">
    <location>
        <begin position="59"/>
        <end position="86"/>
    </location>
</feature>
<dbReference type="AlphaFoldDB" id="A0A6N9T300"/>